<evidence type="ECO:0000313" key="3">
    <source>
        <dbReference type="EMBL" id="BAN90251.1"/>
    </source>
</evidence>
<dbReference type="GO" id="GO:0051607">
    <property type="term" value="P:defense response to virus"/>
    <property type="evidence" value="ECO:0007669"/>
    <property type="project" value="UniProtKB-KW"/>
</dbReference>
<reference evidence="3 4" key="1">
    <citation type="journal article" date="2013" name="Appl. Environ. Microbiol.">
        <title>Variation of the Virus-Related Elements within Syntenic Genomes of the Hyperthermophilic Archaeon Aeropyrum.</title>
        <authorList>
            <person name="Daifuku T."/>
            <person name="Yoshida T."/>
            <person name="Kitamura T."/>
            <person name="Kawaichi S."/>
            <person name="Inoue T."/>
            <person name="Nomura K."/>
            <person name="Yoshida Y."/>
            <person name="Kuno S."/>
            <person name="Sako Y."/>
        </authorList>
    </citation>
    <scope>NUCLEOTIDE SEQUENCE [LARGE SCALE GENOMIC DNA]</scope>
    <source>
        <strain evidence="3 4">SY1</strain>
    </source>
</reference>
<sequence>MTYVRVAGRVRVNVTVLTGHGTAGNYSMHARARVYCCGDSSKVYEVPVLTGNSLKHWHAYYAAQVYQALGGSMLNELCKRGIGLRGYNVDAKLEGTREKATSECEAIKDFCNDLHGFLIPESQLKRDSLARFSFAIPVLNTEILEDVEKFSVTHNRVDPLQRRGAEGKGKSSSQENSTTEMMVFKQEYSSGLYGIAASFDLEYLCRPLYESNGRSACDEEEKMRRARASLLALAYLLGGAASKQARALPIAMVEELVVAVCNKPVPNAVHGSYENYVEKTASLLKGVTESLGDGASCILHCYPEGICGGYGSDKLKIKEYRDLGTLLKEAADHASELVGGYGGKEA</sequence>
<dbReference type="EMBL" id="AP012489">
    <property type="protein sequence ID" value="BAN90251.1"/>
    <property type="molecule type" value="Genomic_DNA"/>
</dbReference>
<evidence type="ECO:0000256" key="1">
    <source>
        <dbReference type="ARBA" id="ARBA00023118"/>
    </source>
</evidence>
<dbReference type="InterPro" id="IPR052681">
    <property type="entry name" value="CRISPR-Cas7/Cst2/DevR"/>
</dbReference>
<dbReference type="PANTHER" id="PTHR37459:SF1">
    <property type="entry name" value="CRISPR-ASSOCIATED PROTEIN CAS7_CST2_DEVR"/>
    <property type="match status" value="1"/>
</dbReference>
<dbReference type="AlphaFoldDB" id="U3TCV1"/>
<dbReference type="RefSeq" id="WP_022541524.1">
    <property type="nucleotide sequence ID" value="NC_022521.1"/>
</dbReference>
<dbReference type="Pfam" id="PF01905">
    <property type="entry name" value="DevR"/>
    <property type="match status" value="1"/>
</dbReference>
<dbReference type="GeneID" id="17110170"/>
<dbReference type="InterPro" id="IPR010154">
    <property type="entry name" value="CRISPR-assoc_Cas7/Cst2/DevR"/>
</dbReference>
<dbReference type="KEGG" id="acj:ACAM_0782"/>
<dbReference type="NCBIfam" id="TIGR02583">
    <property type="entry name" value="DevR_archaea"/>
    <property type="match status" value="1"/>
</dbReference>
<gene>
    <name evidence="3" type="ORF">ACAM_0782</name>
</gene>
<dbReference type="Proteomes" id="UP000016887">
    <property type="component" value="Chromosome"/>
</dbReference>
<dbReference type="InterPro" id="IPR002764">
    <property type="entry name" value="Cas7/Cst2/DevR_sub_I-a/Apern"/>
</dbReference>
<dbReference type="PATRIC" id="fig|1198449.6.peg.787"/>
<keyword evidence="4" id="KW-1185">Reference proteome</keyword>
<organism evidence="3 4">
    <name type="scientific">Aeropyrum camini SY1 = JCM 12091</name>
    <dbReference type="NCBI Taxonomy" id="1198449"/>
    <lineage>
        <taxon>Archaea</taxon>
        <taxon>Thermoproteota</taxon>
        <taxon>Thermoprotei</taxon>
        <taxon>Desulfurococcales</taxon>
        <taxon>Desulfurococcaceae</taxon>
        <taxon>Aeropyrum</taxon>
    </lineage>
</organism>
<proteinExistence type="predicted"/>
<evidence type="ECO:0000256" key="2">
    <source>
        <dbReference type="ARBA" id="ARBA00025626"/>
    </source>
</evidence>
<dbReference type="PANTHER" id="PTHR37459">
    <property type="match status" value="1"/>
</dbReference>
<dbReference type="OrthoDB" id="97643at2157"/>
<protein>
    <submittedName>
        <fullName evidence="3">CRISPR-associated negative autoregulator</fullName>
    </submittedName>
</protein>
<accession>U3TCV1</accession>
<name>U3TCV1_9CREN</name>
<keyword evidence="1" id="KW-0051">Antiviral defense</keyword>
<evidence type="ECO:0000313" key="4">
    <source>
        <dbReference type="Proteomes" id="UP000016887"/>
    </source>
</evidence>
<comment type="function">
    <text evidence="2">CRISPR (clustered regularly interspaced short palindromic repeat) is an adaptive immune system that provides protection against mobile genetic elements (viruses, transposable elements and conjugative plasmids). CRISPR clusters contain spacers, sequences complementary to antecedent mobile elements, and target invading nucleic acids. CRISPR clusters are transcribed and processed into CRISPR RNA (crRNA).</text>
</comment>
<dbReference type="STRING" id="1198449.ACAM_0782"/>
<dbReference type="NCBIfam" id="TIGR01875">
    <property type="entry name" value="cas_MJ0381"/>
    <property type="match status" value="1"/>
</dbReference>
<dbReference type="eggNOG" id="arCOG03617">
    <property type="taxonomic scope" value="Archaea"/>
</dbReference>